<proteinExistence type="predicted"/>
<dbReference type="NCBIfam" id="TIGR03902">
    <property type="entry name" value="rhom_GG_sort"/>
    <property type="match status" value="1"/>
</dbReference>
<keyword evidence="8" id="KW-1185">Reference proteome</keyword>
<feature type="transmembrane region" description="Helical" evidence="5">
    <location>
        <begin position="84"/>
        <end position="100"/>
    </location>
</feature>
<dbReference type="InterPro" id="IPR022764">
    <property type="entry name" value="Peptidase_S54_rhomboid_dom"/>
</dbReference>
<accession>A0ABV7FN55</accession>
<feature type="transmembrane region" description="Helical" evidence="5">
    <location>
        <begin position="60"/>
        <end position="77"/>
    </location>
</feature>
<dbReference type="InterPro" id="IPR023826">
    <property type="entry name" value="Rhom-like_SP_proteobac"/>
</dbReference>
<evidence type="ECO:0000256" key="5">
    <source>
        <dbReference type="SAM" id="Phobius"/>
    </source>
</evidence>
<comment type="caution">
    <text evidence="7">The sequence shown here is derived from an EMBL/GenBank/DDBJ whole genome shotgun (WGS) entry which is preliminary data.</text>
</comment>
<evidence type="ECO:0000259" key="6">
    <source>
        <dbReference type="Pfam" id="PF01694"/>
    </source>
</evidence>
<organism evidence="7 8">
    <name type="scientific">Agaribacter flavus</name>
    <dbReference type="NCBI Taxonomy" id="1902781"/>
    <lineage>
        <taxon>Bacteria</taxon>
        <taxon>Pseudomonadati</taxon>
        <taxon>Pseudomonadota</taxon>
        <taxon>Gammaproteobacteria</taxon>
        <taxon>Alteromonadales</taxon>
        <taxon>Alteromonadaceae</taxon>
        <taxon>Agaribacter</taxon>
    </lineage>
</organism>
<evidence type="ECO:0000256" key="4">
    <source>
        <dbReference type="ARBA" id="ARBA00023136"/>
    </source>
</evidence>
<keyword evidence="3 5" id="KW-1133">Transmembrane helix</keyword>
<feature type="transmembrane region" description="Helical" evidence="5">
    <location>
        <begin position="106"/>
        <end position="124"/>
    </location>
</feature>
<evidence type="ECO:0000313" key="8">
    <source>
        <dbReference type="Proteomes" id="UP001595478"/>
    </source>
</evidence>
<evidence type="ECO:0000256" key="3">
    <source>
        <dbReference type="ARBA" id="ARBA00022989"/>
    </source>
</evidence>
<comment type="subcellular location">
    <subcellularLocation>
        <location evidence="1">Membrane</location>
        <topology evidence="1">Multi-pass membrane protein</topology>
    </subcellularLocation>
</comment>
<evidence type="ECO:0000256" key="2">
    <source>
        <dbReference type="ARBA" id="ARBA00022692"/>
    </source>
</evidence>
<feature type="domain" description="Peptidase S54 rhomboid" evidence="6">
    <location>
        <begin position="44"/>
        <end position="183"/>
    </location>
</feature>
<dbReference type="Proteomes" id="UP001595478">
    <property type="component" value="Unassembled WGS sequence"/>
</dbReference>
<gene>
    <name evidence="7" type="primary">rrtA</name>
    <name evidence="7" type="ORF">ACFOHL_01345</name>
</gene>
<sequence>MRVLLLKIWPLCLIAGAAAIGVYFGETFIQQFAFHKSLAFHFPFYQLITGHLSHANLNHYLLNMGGLIAIVALFYEYVNAKNQCVLFVAGTLSISIAMYWLYPKEIYVGLSAYLHFLFAWAVIQDLQTKRISTYLLMSGLIAKVVYELGFYQPGSTEALIQMDVATETHAIGAFCGAVAGIIHIWIRRKKSASST</sequence>
<dbReference type="GO" id="GO:0016787">
    <property type="term" value="F:hydrolase activity"/>
    <property type="evidence" value="ECO:0007669"/>
    <property type="project" value="UniProtKB-KW"/>
</dbReference>
<dbReference type="InterPro" id="IPR035952">
    <property type="entry name" value="Rhomboid-like_sf"/>
</dbReference>
<dbReference type="Gene3D" id="1.20.1540.10">
    <property type="entry name" value="Rhomboid-like"/>
    <property type="match status" value="1"/>
</dbReference>
<feature type="transmembrane region" description="Helical" evidence="5">
    <location>
        <begin position="131"/>
        <end position="149"/>
    </location>
</feature>
<reference evidence="8" key="1">
    <citation type="journal article" date="2019" name="Int. J. Syst. Evol. Microbiol.">
        <title>The Global Catalogue of Microorganisms (GCM) 10K type strain sequencing project: providing services to taxonomists for standard genome sequencing and annotation.</title>
        <authorList>
            <consortium name="The Broad Institute Genomics Platform"/>
            <consortium name="The Broad Institute Genome Sequencing Center for Infectious Disease"/>
            <person name="Wu L."/>
            <person name="Ma J."/>
        </authorList>
    </citation>
    <scope>NUCLEOTIDE SEQUENCE [LARGE SCALE GENOMIC DNA]</scope>
    <source>
        <strain evidence="8">KCTC 52473</strain>
    </source>
</reference>
<dbReference type="EC" id="3.4.21.-" evidence="7"/>
<name>A0ABV7FN55_9ALTE</name>
<keyword evidence="4 5" id="KW-0472">Membrane</keyword>
<feature type="transmembrane region" description="Helical" evidence="5">
    <location>
        <begin position="169"/>
        <end position="186"/>
    </location>
</feature>
<protein>
    <submittedName>
        <fullName evidence="7">Rhombosortase</fullName>
        <ecNumber evidence="7">3.4.21.-</ecNumber>
    </submittedName>
</protein>
<keyword evidence="7" id="KW-0378">Hydrolase</keyword>
<keyword evidence="2 5" id="KW-0812">Transmembrane</keyword>
<dbReference type="RefSeq" id="WP_376918402.1">
    <property type="nucleotide sequence ID" value="NZ_JBHRSW010000004.1"/>
</dbReference>
<evidence type="ECO:0000313" key="7">
    <source>
        <dbReference type="EMBL" id="MFC3120262.1"/>
    </source>
</evidence>
<evidence type="ECO:0000256" key="1">
    <source>
        <dbReference type="ARBA" id="ARBA00004141"/>
    </source>
</evidence>
<dbReference type="EMBL" id="JBHRSW010000004">
    <property type="protein sequence ID" value="MFC3120262.1"/>
    <property type="molecule type" value="Genomic_DNA"/>
</dbReference>
<dbReference type="SUPFAM" id="SSF144091">
    <property type="entry name" value="Rhomboid-like"/>
    <property type="match status" value="1"/>
</dbReference>
<dbReference type="Pfam" id="PF01694">
    <property type="entry name" value="Rhomboid"/>
    <property type="match status" value="1"/>
</dbReference>